<dbReference type="InterPro" id="IPR006694">
    <property type="entry name" value="Fatty_acid_hydroxylase"/>
</dbReference>
<comment type="caution">
    <text evidence="9">The sequence shown here is derived from an EMBL/GenBank/DDBJ whole genome shotgun (WGS) entry which is preliminary data.</text>
</comment>
<proteinExistence type="predicted"/>
<dbReference type="EMBL" id="JAOTJC010000004">
    <property type="protein sequence ID" value="MCU7553578.1"/>
    <property type="molecule type" value="Genomic_DNA"/>
</dbReference>
<organism evidence="9 10">
    <name type="scientific">Alteromonas salexigens</name>
    <dbReference type="NCBI Taxonomy" id="2982530"/>
    <lineage>
        <taxon>Bacteria</taxon>
        <taxon>Pseudomonadati</taxon>
        <taxon>Pseudomonadota</taxon>
        <taxon>Gammaproteobacteria</taxon>
        <taxon>Alteromonadales</taxon>
        <taxon>Alteromonadaceae</taxon>
        <taxon>Alteromonas/Salinimonas group</taxon>
        <taxon>Alteromonas</taxon>
    </lineage>
</organism>
<evidence type="ECO:0000259" key="8">
    <source>
        <dbReference type="Pfam" id="PF04116"/>
    </source>
</evidence>
<sequence>MTVILYAIPAFFLLIGLELWADRRAQRGHYRLNDALTSLSAGVLSRLMTIVHQLLPFTLYLVVFDALAQYQLSQAWYIWLVAFVLYDFLYYWNHRLGHEVSVLWAAHVVHHSSEDYNLTTALRQTSGSFLSWIFYLPMAVVGFPPEMVITVAALNLVYQFWVHTQYIDKLGWLEAVFVTPSNHRVHHAQNRVYIDKNYGGVFILWDRLFSTYMPELRNVPPVYGIRGALKSFNPLWANLQVYSQLWQDSYHTARWKDKWRVWFGRTGWRPPDVAARFPLQKQPLADFVKYDPALGARVSRYCFVQHIVMLAMTVYLLLTLDNLTSLGTTVIMVSVFISCMQIGWVLQRSKAALAMEGPRLLAIPLLWLASGLPGAVVIVLLVAHAISLVWLLTVIRSEEDEFSQEDEPQKAPLRK</sequence>
<feature type="transmembrane region" description="Helical" evidence="7">
    <location>
        <begin position="301"/>
        <end position="320"/>
    </location>
</feature>
<dbReference type="RefSeq" id="WP_262992264.1">
    <property type="nucleotide sequence ID" value="NZ_JAOTJC010000004.1"/>
</dbReference>
<keyword evidence="3 7" id="KW-1133">Transmembrane helix</keyword>
<evidence type="ECO:0000256" key="2">
    <source>
        <dbReference type="ARBA" id="ARBA00022692"/>
    </source>
</evidence>
<keyword evidence="4" id="KW-0560">Oxidoreductase</keyword>
<keyword evidence="5" id="KW-0443">Lipid metabolism</keyword>
<dbReference type="PANTHER" id="PTHR21624">
    <property type="entry name" value="STEROL DESATURASE-RELATED PROTEIN"/>
    <property type="match status" value="1"/>
</dbReference>
<evidence type="ECO:0000313" key="9">
    <source>
        <dbReference type="EMBL" id="MCU7553578.1"/>
    </source>
</evidence>
<evidence type="ECO:0000256" key="5">
    <source>
        <dbReference type="ARBA" id="ARBA00023098"/>
    </source>
</evidence>
<keyword evidence="10" id="KW-1185">Reference proteome</keyword>
<evidence type="ECO:0000256" key="4">
    <source>
        <dbReference type="ARBA" id="ARBA00023002"/>
    </source>
</evidence>
<dbReference type="Pfam" id="PF04116">
    <property type="entry name" value="FA_hydroxylase"/>
    <property type="match status" value="1"/>
</dbReference>
<keyword evidence="6 7" id="KW-0472">Membrane</keyword>
<keyword evidence="2 7" id="KW-0812">Transmembrane</keyword>
<feature type="transmembrane region" description="Helical" evidence="7">
    <location>
        <begin position="75"/>
        <end position="92"/>
    </location>
</feature>
<evidence type="ECO:0000256" key="3">
    <source>
        <dbReference type="ARBA" id="ARBA00022989"/>
    </source>
</evidence>
<feature type="transmembrane region" description="Helical" evidence="7">
    <location>
        <begin position="132"/>
        <end position="158"/>
    </location>
</feature>
<protein>
    <submittedName>
        <fullName evidence="9">Sterol desaturase family protein</fullName>
    </submittedName>
</protein>
<feature type="domain" description="Fatty acid hydroxylase" evidence="8">
    <location>
        <begin position="79"/>
        <end position="211"/>
    </location>
</feature>
<feature type="transmembrane region" description="Helical" evidence="7">
    <location>
        <begin position="45"/>
        <end position="63"/>
    </location>
</feature>
<reference evidence="10" key="1">
    <citation type="submission" date="2023-07" db="EMBL/GenBank/DDBJ databases">
        <title>Study on multiphase classification of strain Alteromonas salexigens isolated from the Yellow Sea.</title>
        <authorList>
            <person name="Sun L."/>
        </authorList>
    </citation>
    <scope>NUCLEOTIDE SEQUENCE [LARGE SCALE GENOMIC DNA]</scope>
    <source>
        <strain evidence="10">ASW11-19</strain>
    </source>
</reference>
<evidence type="ECO:0000256" key="1">
    <source>
        <dbReference type="ARBA" id="ARBA00004127"/>
    </source>
</evidence>
<dbReference type="PANTHER" id="PTHR21624:SF1">
    <property type="entry name" value="ALKYLGLYCEROL MONOOXYGENASE"/>
    <property type="match status" value="1"/>
</dbReference>
<dbReference type="InterPro" id="IPR051689">
    <property type="entry name" value="Sterol_desaturase/TMEM195"/>
</dbReference>
<evidence type="ECO:0000256" key="7">
    <source>
        <dbReference type="SAM" id="Phobius"/>
    </source>
</evidence>
<comment type="subcellular location">
    <subcellularLocation>
        <location evidence="1">Endomembrane system</location>
        <topology evidence="1">Multi-pass membrane protein</topology>
    </subcellularLocation>
</comment>
<accession>A0ABT2VJY9</accession>
<dbReference type="Proteomes" id="UP001209257">
    <property type="component" value="Unassembled WGS sequence"/>
</dbReference>
<feature type="transmembrane region" description="Helical" evidence="7">
    <location>
        <begin position="366"/>
        <end position="392"/>
    </location>
</feature>
<gene>
    <name evidence="9" type="ORF">OCL06_03065</name>
</gene>
<evidence type="ECO:0000256" key="6">
    <source>
        <dbReference type="ARBA" id="ARBA00023136"/>
    </source>
</evidence>
<evidence type="ECO:0000313" key="10">
    <source>
        <dbReference type="Proteomes" id="UP001209257"/>
    </source>
</evidence>
<feature type="transmembrane region" description="Helical" evidence="7">
    <location>
        <begin position="326"/>
        <end position="346"/>
    </location>
</feature>
<name>A0ABT2VJY9_9ALTE</name>